<comment type="caution">
    <text evidence="1">The sequence shown here is derived from an EMBL/GenBank/DDBJ whole genome shotgun (WGS) entry which is preliminary data.</text>
</comment>
<evidence type="ECO:0000313" key="1">
    <source>
        <dbReference type="EMBL" id="KAJ7222394.1"/>
    </source>
</evidence>
<name>A0AAD6YL46_9AGAR</name>
<dbReference type="AlphaFoldDB" id="A0AAD6YL46"/>
<sequence length="364" mass="39188">MLPARPLHATPAVCTSSPFTRSIECVRARPQCPAPPPPHAPMSEHRLDFNARAAAAIHRAAQARSGQPAPPPPSTCPHMLHRACSGSFWTPRASAAPNCPAHAPMSVRRLDFDAARQRVRAAASAPGAARTRRGSRNIALHAVRARARARGTGSGTGAGAGSGVGVLREKKKNGLITLVRHRCFLYPGLPHACYERSVVSIHLHLPALLHLPRQRTVFYSVDQHGISLNTLYSCCSAPASRAKGGLVVIQDAEGVLFGVWVADSLQRSTRGGYYGGGAFRFPSLLRRRRLPPPCARSHECAQVRCRRSTLPLPSTAPCTPAAACTTAWVRFRRPRRRRVPPARAPAPPPALAAFHCPVHGLTWV</sequence>
<evidence type="ECO:0008006" key="3">
    <source>
        <dbReference type="Google" id="ProtNLM"/>
    </source>
</evidence>
<proteinExistence type="predicted"/>
<organism evidence="1 2">
    <name type="scientific">Mycena pura</name>
    <dbReference type="NCBI Taxonomy" id="153505"/>
    <lineage>
        <taxon>Eukaryota</taxon>
        <taxon>Fungi</taxon>
        <taxon>Dikarya</taxon>
        <taxon>Basidiomycota</taxon>
        <taxon>Agaricomycotina</taxon>
        <taxon>Agaricomycetes</taxon>
        <taxon>Agaricomycetidae</taxon>
        <taxon>Agaricales</taxon>
        <taxon>Marasmiineae</taxon>
        <taxon>Mycenaceae</taxon>
        <taxon>Mycena</taxon>
    </lineage>
</organism>
<protein>
    <recommendedName>
        <fullName evidence="3">TLDc domain-containing protein</fullName>
    </recommendedName>
</protein>
<evidence type="ECO:0000313" key="2">
    <source>
        <dbReference type="Proteomes" id="UP001219525"/>
    </source>
</evidence>
<reference evidence="1" key="1">
    <citation type="submission" date="2023-03" db="EMBL/GenBank/DDBJ databases">
        <title>Massive genome expansion in bonnet fungi (Mycena s.s.) driven by repeated elements and novel gene families across ecological guilds.</title>
        <authorList>
            <consortium name="Lawrence Berkeley National Laboratory"/>
            <person name="Harder C.B."/>
            <person name="Miyauchi S."/>
            <person name="Viragh M."/>
            <person name="Kuo A."/>
            <person name="Thoen E."/>
            <person name="Andreopoulos B."/>
            <person name="Lu D."/>
            <person name="Skrede I."/>
            <person name="Drula E."/>
            <person name="Henrissat B."/>
            <person name="Morin E."/>
            <person name="Kohler A."/>
            <person name="Barry K."/>
            <person name="LaButti K."/>
            <person name="Morin E."/>
            <person name="Salamov A."/>
            <person name="Lipzen A."/>
            <person name="Mereny Z."/>
            <person name="Hegedus B."/>
            <person name="Baldrian P."/>
            <person name="Stursova M."/>
            <person name="Weitz H."/>
            <person name="Taylor A."/>
            <person name="Grigoriev I.V."/>
            <person name="Nagy L.G."/>
            <person name="Martin F."/>
            <person name="Kauserud H."/>
        </authorList>
    </citation>
    <scope>NUCLEOTIDE SEQUENCE</scope>
    <source>
        <strain evidence="1">9144</strain>
    </source>
</reference>
<dbReference type="EMBL" id="JARJCW010000007">
    <property type="protein sequence ID" value="KAJ7222394.1"/>
    <property type="molecule type" value="Genomic_DNA"/>
</dbReference>
<accession>A0AAD6YL46</accession>
<dbReference type="Proteomes" id="UP001219525">
    <property type="component" value="Unassembled WGS sequence"/>
</dbReference>
<keyword evidence="2" id="KW-1185">Reference proteome</keyword>
<gene>
    <name evidence="1" type="ORF">GGX14DRAFT_694554</name>
</gene>